<evidence type="ECO:0000313" key="5">
    <source>
        <dbReference type="EMBL" id="KGG50875.1"/>
    </source>
</evidence>
<dbReference type="PANTHER" id="PTHR15107:SF0">
    <property type="entry name" value="DNA ENDONUCLEASE ACTIVATOR CTP1 C-TERMINAL DOMAIN-CONTAINING PROTEIN"/>
    <property type="match status" value="1"/>
</dbReference>
<dbReference type="InterPro" id="IPR013882">
    <property type="entry name" value="Ctp1_C"/>
</dbReference>
<gene>
    <name evidence="5" type="ORF">DI09_51p10</name>
</gene>
<organism evidence="5 6">
    <name type="scientific">Mitosporidium daphniae</name>
    <dbReference type="NCBI Taxonomy" id="1485682"/>
    <lineage>
        <taxon>Eukaryota</taxon>
        <taxon>Fungi</taxon>
        <taxon>Fungi incertae sedis</taxon>
        <taxon>Microsporidia</taxon>
        <taxon>Mitosporidium</taxon>
    </lineage>
</organism>
<name>A0A098VPL9_9MICR</name>
<dbReference type="OrthoDB" id="5801062at2759"/>
<proteinExistence type="predicted"/>
<comment type="caution">
    <text evidence="5">The sequence shown here is derived from an EMBL/GenBank/DDBJ whole genome shotgun (WGS) entry which is preliminary data.</text>
</comment>
<comment type="subcellular location">
    <subcellularLocation>
        <location evidence="1">Nucleus</location>
    </subcellularLocation>
</comment>
<dbReference type="GO" id="GO:0010792">
    <property type="term" value="P:DNA double-strand break processing involved in repair via single-strand annealing"/>
    <property type="evidence" value="ECO:0007669"/>
    <property type="project" value="TreeGrafter"/>
</dbReference>
<feature type="domain" description="DNA endonuclease activator Ctp1 C-terminal" evidence="4">
    <location>
        <begin position="225"/>
        <end position="251"/>
    </location>
</feature>
<evidence type="ECO:0000313" key="6">
    <source>
        <dbReference type="Proteomes" id="UP000029725"/>
    </source>
</evidence>
<dbReference type="InterPro" id="IPR033316">
    <property type="entry name" value="RBBP8-like"/>
</dbReference>
<dbReference type="GO" id="GO:0003684">
    <property type="term" value="F:damaged DNA binding"/>
    <property type="evidence" value="ECO:0007669"/>
    <property type="project" value="TreeGrafter"/>
</dbReference>
<dbReference type="PANTHER" id="PTHR15107">
    <property type="entry name" value="RETINOBLASTOMA BINDING PROTEIN 8"/>
    <property type="match status" value="1"/>
</dbReference>
<evidence type="ECO:0000256" key="2">
    <source>
        <dbReference type="ARBA" id="ARBA00022763"/>
    </source>
</evidence>
<evidence type="ECO:0000256" key="1">
    <source>
        <dbReference type="ARBA" id="ARBA00004123"/>
    </source>
</evidence>
<dbReference type="RefSeq" id="XP_013237317.1">
    <property type="nucleotide sequence ID" value="XM_013381863.1"/>
</dbReference>
<keyword evidence="3" id="KW-0539">Nucleus</keyword>
<reference evidence="5 6" key="1">
    <citation type="submission" date="2014-04" db="EMBL/GenBank/DDBJ databases">
        <title>A new species of microsporidia sheds light on the evolution of extreme parasitism.</title>
        <authorList>
            <person name="Haag K.L."/>
            <person name="James T.Y."/>
            <person name="Larsson R."/>
            <person name="Schaer T.M."/>
            <person name="Refardt D."/>
            <person name="Pombert J.-F."/>
            <person name="Ebert D."/>
        </authorList>
    </citation>
    <scope>NUCLEOTIDE SEQUENCE [LARGE SCALE GENOMIC DNA]</scope>
    <source>
        <strain evidence="5 6">UGP3</strain>
        <tissue evidence="5">Spores</tissue>
    </source>
</reference>
<dbReference type="GO" id="GO:0005634">
    <property type="term" value="C:nucleus"/>
    <property type="evidence" value="ECO:0007669"/>
    <property type="project" value="UniProtKB-SubCell"/>
</dbReference>
<sequence>MRNAFQPILNREDLNQNRLLSRQLVDSMESISRKYQRLQRAFKEQFSSIKCAGSTPNLSDTPAKSMLAPHQGPAEELYEATFFDITTDDLAEIRSDCEDTYNLRDAPNPHNPSILGHLYSGVGDENGIHSGAKLKADIFCEYDSTNHGEKTHISTKLEEPPAENQDFSVKLALPLSTADKRDARCRPLFKYNESTRMPSKRRLLHGKACSCCSKYYECQDDKGSVDRISRHKFQHLPPSTPPGFWDIGFTQKEE</sequence>
<evidence type="ECO:0000256" key="3">
    <source>
        <dbReference type="ARBA" id="ARBA00023242"/>
    </source>
</evidence>
<evidence type="ECO:0000259" key="4">
    <source>
        <dbReference type="Pfam" id="PF08573"/>
    </source>
</evidence>
<keyword evidence="6" id="KW-1185">Reference proteome</keyword>
<dbReference type="Proteomes" id="UP000029725">
    <property type="component" value="Unassembled WGS sequence"/>
</dbReference>
<dbReference type="VEuPathDB" id="MicrosporidiaDB:DI09_51p10"/>
<dbReference type="AlphaFoldDB" id="A0A098VPL9"/>
<dbReference type="GeneID" id="25260223"/>
<accession>A0A098VPL9</accession>
<keyword evidence="2" id="KW-0227">DNA damage</keyword>
<dbReference type="EMBL" id="JMKJ01000466">
    <property type="protein sequence ID" value="KGG50875.1"/>
    <property type="molecule type" value="Genomic_DNA"/>
</dbReference>
<dbReference type="HOGENOM" id="CLU_1094524_0_0_1"/>
<dbReference type="Pfam" id="PF08573">
    <property type="entry name" value="SAE2"/>
    <property type="match status" value="1"/>
</dbReference>
<protein>
    <recommendedName>
        <fullName evidence="4">DNA endonuclease activator Ctp1 C-terminal domain-containing protein</fullName>
    </recommendedName>
</protein>